<sequence>MFGKCLPLYVFAMIAVGRSVTEEASKNALHSSSTSWPSTTIALNPNASNRFRYTSIWCWSEVGSDWPSRFTSKMTHRLLSL</sequence>
<name>A0A2M4B194_9DIPT</name>
<dbReference type="AlphaFoldDB" id="A0A2M4B194"/>
<organism evidence="1">
    <name type="scientific">Anopheles triannulatus</name>
    <dbReference type="NCBI Taxonomy" id="58253"/>
    <lineage>
        <taxon>Eukaryota</taxon>
        <taxon>Metazoa</taxon>
        <taxon>Ecdysozoa</taxon>
        <taxon>Arthropoda</taxon>
        <taxon>Hexapoda</taxon>
        <taxon>Insecta</taxon>
        <taxon>Pterygota</taxon>
        <taxon>Neoptera</taxon>
        <taxon>Endopterygota</taxon>
        <taxon>Diptera</taxon>
        <taxon>Nematocera</taxon>
        <taxon>Culicoidea</taxon>
        <taxon>Culicidae</taxon>
        <taxon>Anophelinae</taxon>
        <taxon>Anopheles</taxon>
    </lineage>
</organism>
<reference evidence="1" key="1">
    <citation type="submission" date="2018-01" db="EMBL/GenBank/DDBJ databases">
        <title>An insight into the sialome of Amazonian anophelines.</title>
        <authorList>
            <person name="Ribeiro J.M."/>
            <person name="Scarpassa V."/>
            <person name="Calvo E."/>
        </authorList>
    </citation>
    <scope>NUCLEOTIDE SEQUENCE</scope>
    <source>
        <tissue evidence="1">Salivary glands</tissue>
    </source>
</reference>
<accession>A0A2M4B194</accession>
<protein>
    <submittedName>
        <fullName evidence="1">Putative secreted protein</fullName>
    </submittedName>
</protein>
<dbReference type="EMBL" id="GGFK01013464">
    <property type="protein sequence ID" value="MBW46785.1"/>
    <property type="molecule type" value="Transcribed_RNA"/>
</dbReference>
<evidence type="ECO:0000313" key="1">
    <source>
        <dbReference type="EMBL" id="MBW46785.1"/>
    </source>
</evidence>
<proteinExistence type="predicted"/>